<keyword evidence="6" id="KW-0159">Chromosome partition</keyword>
<evidence type="ECO:0000256" key="7">
    <source>
        <dbReference type="ARBA" id="ARBA00022908"/>
    </source>
</evidence>
<dbReference type="GO" id="GO:0003677">
    <property type="term" value="F:DNA binding"/>
    <property type="evidence" value="ECO:0007669"/>
    <property type="project" value="UniProtKB-UniRule"/>
</dbReference>
<evidence type="ECO:0000256" key="2">
    <source>
        <dbReference type="ARBA" id="ARBA00004496"/>
    </source>
</evidence>
<keyword evidence="5" id="KW-0132">Cell division</keyword>
<evidence type="ECO:0000259" key="12">
    <source>
        <dbReference type="PROSITE" id="PS51898"/>
    </source>
</evidence>
<dbReference type="GO" id="GO:0005737">
    <property type="term" value="C:cytoplasm"/>
    <property type="evidence" value="ECO:0007669"/>
    <property type="project" value="UniProtKB-SubCell"/>
</dbReference>
<dbReference type="InterPro" id="IPR010998">
    <property type="entry name" value="Integrase_recombinase_N"/>
</dbReference>
<reference evidence="14 15" key="1">
    <citation type="submission" date="2017-08" db="EMBL/GenBank/DDBJ databases">
        <authorList>
            <person name="de Groot N.N."/>
        </authorList>
    </citation>
    <scope>NUCLEOTIDE SEQUENCE [LARGE SCALE GENOMIC DNA]</scope>
    <source>
        <strain evidence="14 15">DSM 9787</strain>
    </source>
</reference>
<keyword evidence="7" id="KW-0229">DNA integration</keyword>
<sequence length="342" mass="38888">MSNEYRNEQDIKNNAKINELLNAMPEFLEDFHTHLESRKRSTNTILGYMYEINVFLRFMATTLKKESIKDIVVKDLDRIRMTQIEKYISISEDGISLSASARRRKLSALKTLYKYYLNIGSIQKNPTLLVEGPKLHEHNVIKLSAAEVSALLDCIQEQDGISEHAKAYNKRMVDRDVAIIMLLLGTGMRVSELVGLNLSDIDTTEENKVYFSIIRKGGDYDKVRVIEPVYNAVADYIEFSRPLLLSSTEKNALFISTQGKRMSVNAVQKMLKKYCKAAGLSDKYSPHKMRATFATKVYAETKDIYAIKDALHHSNIDTSKHYISDKEARIDAAAEAASTFFS</sequence>
<dbReference type="Proteomes" id="UP000219563">
    <property type="component" value="Unassembled WGS sequence"/>
</dbReference>
<evidence type="ECO:0000256" key="6">
    <source>
        <dbReference type="ARBA" id="ARBA00022829"/>
    </source>
</evidence>
<feature type="domain" description="Core-binding (CB)" evidence="13">
    <location>
        <begin position="22"/>
        <end position="117"/>
    </location>
</feature>
<organism evidence="14 15">
    <name type="scientific">Pseudobutyrivibrio ruminis DSM 9787</name>
    <dbReference type="NCBI Taxonomy" id="1123011"/>
    <lineage>
        <taxon>Bacteria</taxon>
        <taxon>Bacillati</taxon>
        <taxon>Bacillota</taxon>
        <taxon>Clostridia</taxon>
        <taxon>Lachnospirales</taxon>
        <taxon>Lachnospiraceae</taxon>
        <taxon>Pseudobutyrivibrio</taxon>
    </lineage>
</organism>
<dbReference type="InterPro" id="IPR004107">
    <property type="entry name" value="Integrase_SAM-like_N"/>
</dbReference>
<feature type="domain" description="Tyr recombinase" evidence="12">
    <location>
        <begin position="138"/>
        <end position="335"/>
    </location>
</feature>
<dbReference type="Gene3D" id="1.10.150.130">
    <property type="match status" value="1"/>
</dbReference>
<comment type="function">
    <text evidence="1">Site-specific tyrosine recombinase, which acts by catalyzing the cutting and rejoining of the recombining DNA molecules.</text>
</comment>
<keyword evidence="9" id="KW-0233">DNA recombination</keyword>
<dbReference type="PANTHER" id="PTHR30349:SF77">
    <property type="entry name" value="TYROSINE RECOMBINASE XERC"/>
    <property type="match status" value="1"/>
</dbReference>
<dbReference type="EMBL" id="OBMR01000016">
    <property type="protein sequence ID" value="SOC17697.1"/>
    <property type="molecule type" value="Genomic_DNA"/>
</dbReference>
<evidence type="ECO:0000259" key="13">
    <source>
        <dbReference type="PROSITE" id="PS51900"/>
    </source>
</evidence>
<dbReference type="PROSITE" id="PS51900">
    <property type="entry name" value="CB"/>
    <property type="match status" value="1"/>
</dbReference>
<evidence type="ECO:0000256" key="8">
    <source>
        <dbReference type="ARBA" id="ARBA00023125"/>
    </source>
</evidence>
<dbReference type="Gene3D" id="1.10.443.10">
    <property type="entry name" value="Intergrase catalytic core"/>
    <property type="match status" value="1"/>
</dbReference>
<evidence type="ECO:0000256" key="11">
    <source>
        <dbReference type="PROSITE-ProRule" id="PRU01248"/>
    </source>
</evidence>
<dbReference type="Pfam" id="PF02899">
    <property type="entry name" value="Phage_int_SAM_1"/>
    <property type="match status" value="1"/>
</dbReference>
<proteinExistence type="inferred from homology"/>
<evidence type="ECO:0000256" key="4">
    <source>
        <dbReference type="ARBA" id="ARBA00022490"/>
    </source>
</evidence>
<protein>
    <submittedName>
        <fullName evidence="14">Site-specific recombinase XerD</fullName>
    </submittedName>
</protein>
<evidence type="ECO:0000256" key="5">
    <source>
        <dbReference type="ARBA" id="ARBA00022618"/>
    </source>
</evidence>
<dbReference type="Pfam" id="PF00589">
    <property type="entry name" value="Phage_integrase"/>
    <property type="match status" value="1"/>
</dbReference>
<dbReference type="GO" id="GO:0007059">
    <property type="term" value="P:chromosome segregation"/>
    <property type="evidence" value="ECO:0007669"/>
    <property type="project" value="UniProtKB-KW"/>
</dbReference>
<dbReference type="PROSITE" id="PS51898">
    <property type="entry name" value="TYR_RECOMBINASE"/>
    <property type="match status" value="1"/>
</dbReference>
<evidence type="ECO:0000256" key="1">
    <source>
        <dbReference type="ARBA" id="ARBA00003283"/>
    </source>
</evidence>
<evidence type="ECO:0000256" key="10">
    <source>
        <dbReference type="ARBA" id="ARBA00023306"/>
    </source>
</evidence>
<dbReference type="GO" id="GO:0051301">
    <property type="term" value="P:cell division"/>
    <property type="evidence" value="ECO:0007669"/>
    <property type="project" value="UniProtKB-KW"/>
</dbReference>
<dbReference type="GO" id="GO:0015074">
    <property type="term" value="P:DNA integration"/>
    <property type="evidence" value="ECO:0007669"/>
    <property type="project" value="UniProtKB-KW"/>
</dbReference>
<gene>
    <name evidence="14" type="ORF">SAMN02910411_0494</name>
</gene>
<name>A0A285T8J5_9FIRM</name>
<evidence type="ECO:0000256" key="9">
    <source>
        <dbReference type="ARBA" id="ARBA00023172"/>
    </source>
</evidence>
<dbReference type="AlphaFoldDB" id="A0A285T8J5"/>
<dbReference type="RefSeq" id="WP_097077254.1">
    <property type="nucleotide sequence ID" value="NZ_OBMR01000016.1"/>
</dbReference>
<keyword evidence="8 11" id="KW-0238">DNA-binding</keyword>
<dbReference type="InterPro" id="IPR011010">
    <property type="entry name" value="DNA_brk_join_enz"/>
</dbReference>
<dbReference type="GO" id="GO:0006310">
    <property type="term" value="P:DNA recombination"/>
    <property type="evidence" value="ECO:0007669"/>
    <property type="project" value="UniProtKB-KW"/>
</dbReference>
<evidence type="ECO:0000256" key="3">
    <source>
        <dbReference type="ARBA" id="ARBA00008857"/>
    </source>
</evidence>
<dbReference type="InterPro" id="IPR013762">
    <property type="entry name" value="Integrase-like_cat_sf"/>
</dbReference>
<comment type="similarity">
    <text evidence="3">Belongs to the 'phage' integrase family.</text>
</comment>
<evidence type="ECO:0000313" key="14">
    <source>
        <dbReference type="EMBL" id="SOC17697.1"/>
    </source>
</evidence>
<evidence type="ECO:0000313" key="15">
    <source>
        <dbReference type="Proteomes" id="UP000219563"/>
    </source>
</evidence>
<keyword evidence="10" id="KW-0131">Cell cycle</keyword>
<comment type="subcellular location">
    <subcellularLocation>
        <location evidence="2">Cytoplasm</location>
    </subcellularLocation>
</comment>
<dbReference type="InterPro" id="IPR050090">
    <property type="entry name" value="Tyrosine_recombinase_XerCD"/>
</dbReference>
<dbReference type="SUPFAM" id="SSF56349">
    <property type="entry name" value="DNA breaking-rejoining enzymes"/>
    <property type="match status" value="1"/>
</dbReference>
<dbReference type="InterPro" id="IPR044068">
    <property type="entry name" value="CB"/>
</dbReference>
<dbReference type="InterPro" id="IPR002104">
    <property type="entry name" value="Integrase_catalytic"/>
</dbReference>
<accession>A0A285T8J5</accession>
<dbReference type="PANTHER" id="PTHR30349">
    <property type="entry name" value="PHAGE INTEGRASE-RELATED"/>
    <property type="match status" value="1"/>
</dbReference>
<keyword evidence="4" id="KW-0963">Cytoplasm</keyword>